<name>A0A9P4NW65_9PEZI</name>
<sequence length="498" mass="57175">MGYSEIPCRICGVSFNISRIRQRGDPWKDAFLCDGLGWGFVESPDDPDCANGDGCYVVLREDEVISGTLKNVDTTEASNDEDGSDYVLESSDDEEPLEFMSDEDIDRLLKQEAADEVESAASDLKSNIQWPKKIHHAELQSYPLNEEYFPIEELPTAQEHIVGPGCKCNHGYNGSRITAEEMRGCNTFQCLVINDKAIHAASDDMDYERESNYFLSGLSDFMPSRDGSWEDELTPARHGIADPSSDNIPWDVNNDGLMNWFYTECEYEDVHDFPHHRDVRESSQQWWKYYRGHEYLAANPLFVPKLNDILASAVKTDASFNSQAGAFTIAGALLTPRDIASLRLASRTFQQLPIILWRRLLRREMPWLWEVWSDDAPLKWAALSVARLRDEHKEKDVLQTELASILDIIKEEQPELSKVFKEAGEQLLNDRRDVVAQDYEEALQSRIWNLPASQTNWYELYASIVKNWGELKGLQNRARIWEAIEEIIRRIKKYEVEA</sequence>
<reference evidence="2" key="1">
    <citation type="journal article" date="2020" name="Stud. Mycol.">
        <title>101 Dothideomycetes genomes: a test case for predicting lifestyles and emergence of pathogens.</title>
        <authorList>
            <person name="Haridas S."/>
            <person name="Albert R."/>
            <person name="Binder M."/>
            <person name="Bloem J."/>
            <person name="Labutti K."/>
            <person name="Salamov A."/>
            <person name="Andreopoulos B."/>
            <person name="Baker S."/>
            <person name="Barry K."/>
            <person name="Bills G."/>
            <person name="Bluhm B."/>
            <person name="Cannon C."/>
            <person name="Castanera R."/>
            <person name="Culley D."/>
            <person name="Daum C."/>
            <person name="Ezra D."/>
            <person name="Gonzalez J."/>
            <person name="Henrissat B."/>
            <person name="Kuo A."/>
            <person name="Liang C."/>
            <person name="Lipzen A."/>
            <person name="Lutzoni F."/>
            <person name="Magnuson J."/>
            <person name="Mondo S."/>
            <person name="Nolan M."/>
            <person name="Ohm R."/>
            <person name="Pangilinan J."/>
            <person name="Park H.-J."/>
            <person name="Ramirez L."/>
            <person name="Alfaro M."/>
            <person name="Sun H."/>
            <person name="Tritt A."/>
            <person name="Yoshinaga Y."/>
            <person name="Zwiers L.-H."/>
            <person name="Turgeon B."/>
            <person name="Goodwin S."/>
            <person name="Spatafora J."/>
            <person name="Crous P."/>
            <person name="Grigoriev I."/>
        </authorList>
    </citation>
    <scope>NUCLEOTIDE SEQUENCE</scope>
    <source>
        <strain evidence="2">CBS 130266</strain>
    </source>
</reference>
<comment type="caution">
    <text evidence="2">The sequence shown here is derived from an EMBL/GenBank/DDBJ whole genome shotgun (WGS) entry which is preliminary data.</text>
</comment>
<evidence type="ECO:0000313" key="3">
    <source>
        <dbReference type="Proteomes" id="UP000800235"/>
    </source>
</evidence>
<accession>A0A9P4NW65</accession>
<feature type="compositionally biased region" description="Acidic residues" evidence="1">
    <location>
        <begin position="78"/>
        <end position="94"/>
    </location>
</feature>
<dbReference type="Proteomes" id="UP000800235">
    <property type="component" value="Unassembled WGS sequence"/>
</dbReference>
<feature type="region of interest" description="Disordered" evidence="1">
    <location>
        <begin position="70"/>
        <end position="94"/>
    </location>
</feature>
<organism evidence="2 3">
    <name type="scientific">Tothia fuscella</name>
    <dbReference type="NCBI Taxonomy" id="1048955"/>
    <lineage>
        <taxon>Eukaryota</taxon>
        <taxon>Fungi</taxon>
        <taxon>Dikarya</taxon>
        <taxon>Ascomycota</taxon>
        <taxon>Pezizomycotina</taxon>
        <taxon>Dothideomycetes</taxon>
        <taxon>Pleosporomycetidae</taxon>
        <taxon>Venturiales</taxon>
        <taxon>Cylindrosympodiaceae</taxon>
        <taxon>Tothia</taxon>
    </lineage>
</organism>
<protein>
    <submittedName>
        <fullName evidence="2">Uncharacterized protein</fullName>
    </submittedName>
</protein>
<dbReference type="AlphaFoldDB" id="A0A9P4NW65"/>
<keyword evidence="3" id="KW-1185">Reference proteome</keyword>
<proteinExistence type="predicted"/>
<evidence type="ECO:0000313" key="2">
    <source>
        <dbReference type="EMBL" id="KAF2433435.1"/>
    </source>
</evidence>
<evidence type="ECO:0000256" key="1">
    <source>
        <dbReference type="SAM" id="MobiDB-lite"/>
    </source>
</evidence>
<dbReference type="EMBL" id="MU007021">
    <property type="protein sequence ID" value="KAF2433435.1"/>
    <property type="molecule type" value="Genomic_DNA"/>
</dbReference>
<gene>
    <name evidence="2" type="ORF">EJ08DRAFT_676942</name>
</gene>
<dbReference type="OrthoDB" id="40579at2759"/>